<dbReference type="InterPro" id="IPR001585">
    <property type="entry name" value="TAL/FSA"/>
</dbReference>
<comment type="caution">
    <text evidence="2">The sequence shown here is derived from an EMBL/GenBank/DDBJ whole genome shotgun (WGS) entry which is preliminary data.</text>
</comment>
<sequence>MTFLELQVLPLSSSAEWTLLLTRPLRKLAPSEALNLRGKVAVAQAALAYQLYQRKFYSPRWEVLVKKGTKNQRLLSVSTNVKNPAYSDTLYVASLIGPDTQYLVTFHLSTMPDQALQTFIDHGTVSRTIDSNASEAEGIYNAFHLVLIV</sequence>
<dbReference type="Pfam" id="PF00923">
    <property type="entry name" value="TAL_FSA"/>
    <property type="match status" value="1"/>
</dbReference>
<evidence type="ECO:0000313" key="3">
    <source>
        <dbReference type="Proteomes" id="UP000289340"/>
    </source>
</evidence>
<dbReference type="Gene3D" id="3.20.20.70">
    <property type="entry name" value="Aldolase class I"/>
    <property type="match status" value="1"/>
</dbReference>
<gene>
    <name evidence="2" type="ORF">D0Y65_048417</name>
</gene>
<dbReference type="EMBL" id="QZWG01000018">
    <property type="protein sequence ID" value="RZB51987.1"/>
    <property type="molecule type" value="Genomic_DNA"/>
</dbReference>
<proteinExistence type="predicted"/>
<name>A0A445FSV7_GLYSO</name>
<protein>
    <submittedName>
        <fullName evidence="2">Transaldolase</fullName>
        <ecNumber evidence="2">2.2.1.2</ecNumber>
    </submittedName>
</protein>
<dbReference type="PANTHER" id="PTHR10683">
    <property type="entry name" value="TRANSALDOLASE"/>
    <property type="match status" value="1"/>
</dbReference>
<keyword evidence="1" id="KW-0704">Schiff base</keyword>
<evidence type="ECO:0000313" key="2">
    <source>
        <dbReference type="EMBL" id="RZB51987.1"/>
    </source>
</evidence>
<dbReference type="AlphaFoldDB" id="A0A445FSV7"/>
<accession>A0A445FSV7</accession>
<organism evidence="2 3">
    <name type="scientific">Glycine soja</name>
    <name type="common">Wild soybean</name>
    <dbReference type="NCBI Taxonomy" id="3848"/>
    <lineage>
        <taxon>Eukaryota</taxon>
        <taxon>Viridiplantae</taxon>
        <taxon>Streptophyta</taxon>
        <taxon>Embryophyta</taxon>
        <taxon>Tracheophyta</taxon>
        <taxon>Spermatophyta</taxon>
        <taxon>Magnoliopsida</taxon>
        <taxon>eudicotyledons</taxon>
        <taxon>Gunneridae</taxon>
        <taxon>Pentapetalae</taxon>
        <taxon>rosids</taxon>
        <taxon>fabids</taxon>
        <taxon>Fabales</taxon>
        <taxon>Fabaceae</taxon>
        <taxon>Papilionoideae</taxon>
        <taxon>50 kb inversion clade</taxon>
        <taxon>NPAAA clade</taxon>
        <taxon>indigoferoid/millettioid clade</taxon>
        <taxon>Phaseoleae</taxon>
        <taxon>Glycine</taxon>
        <taxon>Glycine subgen. Soja</taxon>
    </lineage>
</organism>
<dbReference type="PANTHER" id="PTHR10683:SF31">
    <property type="entry name" value="TRANSALDOLASE"/>
    <property type="match status" value="1"/>
</dbReference>
<dbReference type="GO" id="GO:0004801">
    <property type="term" value="F:transaldolase activity"/>
    <property type="evidence" value="ECO:0007669"/>
    <property type="project" value="UniProtKB-EC"/>
</dbReference>
<evidence type="ECO:0000256" key="1">
    <source>
        <dbReference type="ARBA" id="ARBA00023270"/>
    </source>
</evidence>
<dbReference type="InterPro" id="IPR013785">
    <property type="entry name" value="Aldolase_TIM"/>
</dbReference>
<dbReference type="Proteomes" id="UP000289340">
    <property type="component" value="Chromosome 18"/>
</dbReference>
<keyword evidence="3" id="KW-1185">Reference proteome</keyword>
<keyword evidence="2" id="KW-0808">Transferase</keyword>
<reference evidence="2 3" key="1">
    <citation type="submission" date="2018-09" db="EMBL/GenBank/DDBJ databases">
        <title>A high-quality reference genome of wild soybean provides a powerful tool to mine soybean genomes.</title>
        <authorList>
            <person name="Xie M."/>
            <person name="Chung C.Y.L."/>
            <person name="Li M.-W."/>
            <person name="Wong F.-L."/>
            <person name="Chan T.-F."/>
            <person name="Lam H.-M."/>
        </authorList>
    </citation>
    <scope>NUCLEOTIDE SEQUENCE [LARGE SCALE GENOMIC DNA]</scope>
    <source>
        <strain evidence="3">cv. W05</strain>
        <tissue evidence="2">Hypocotyl of etiolated seedlings</tissue>
    </source>
</reference>
<dbReference type="EC" id="2.2.1.2" evidence="2"/>
<dbReference type="GO" id="GO:0005975">
    <property type="term" value="P:carbohydrate metabolic process"/>
    <property type="evidence" value="ECO:0007669"/>
    <property type="project" value="InterPro"/>
</dbReference>